<comment type="caution">
    <text evidence="1">The sequence shown here is derived from an EMBL/GenBank/DDBJ whole genome shotgun (WGS) entry which is preliminary data.</text>
</comment>
<name>A0AAW1MLH1_POPJA</name>
<organism evidence="1 2">
    <name type="scientific">Popillia japonica</name>
    <name type="common">Japanese beetle</name>
    <dbReference type="NCBI Taxonomy" id="7064"/>
    <lineage>
        <taxon>Eukaryota</taxon>
        <taxon>Metazoa</taxon>
        <taxon>Ecdysozoa</taxon>
        <taxon>Arthropoda</taxon>
        <taxon>Hexapoda</taxon>
        <taxon>Insecta</taxon>
        <taxon>Pterygota</taxon>
        <taxon>Neoptera</taxon>
        <taxon>Endopterygota</taxon>
        <taxon>Coleoptera</taxon>
        <taxon>Polyphaga</taxon>
        <taxon>Scarabaeiformia</taxon>
        <taxon>Scarabaeidae</taxon>
        <taxon>Rutelinae</taxon>
        <taxon>Popillia</taxon>
    </lineage>
</organism>
<evidence type="ECO:0000313" key="1">
    <source>
        <dbReference type="EMBL" id="KAK9746996.1"/>
    </source>
</evidence>
<gene>
    <name evidence="1" type="ORF">QE152_g5649</name>
</gene>
<keyword evidence="2" id="KW-1185">Reference proteome</keyword>
<protein>
    <recommendedName>
        <fullName evidence="3">VAN3-binding protein-like auxin canalisation domain-containing protein</fullName>
    </recommendedName>
</protein>
<dbReference type="AlphaFoldDB" id="A0AAW1MLH1"/>
<evidence type="ECO:0008006" key="3">
    <source>
        <dbReference type="Google" id="ProtNLM"/>
    </source>
</evidence>
<dbReference type="Proteomes" id="UP001458880">
    <property type="component" value="Unassembled WGS sequence"/>
</dbReference>
<dbReference type="EMBL" id="JASPKY010000035">
    <property type="protein sequence ID" value="KAK9746996.1"/>
    <property type="molecule type" value="Genomic_DNA"/>
</dbReference>
<proteinExistence type="predicted"/>
<sequence length="95" mass="10500">MSNKCRAFDEEMDPPVVVSISVMTAASDSVNLMAKDLKRGGRNVMTAASDSVNLMAKDLKRGGRNVDDHSSATFPMENWSLYSSTYDFALKWPFS</sequence>
<evidence type="ECO:0000313" key="2">
    <source>
        <dbReference type="Proteomes" id="UP001458880"/>
    </source>
</evidence>
<reference evidence="1 2" key="1">
    <citation type="journal article" date="2024" name="BMC Genomics">
        <title>De novo assembly and annotation of Popillia japonica's genome with initial clues to its potential as an invasive pest.</title>
        <authorList>
            <person name="Cucini C."/>
            <person name="Boschi S."/>
            <person name="Funari R."/>
            <person name="Cardaioli E."/>
            <person name="Iannotti N."/>
            <person name="Marturano G."/>
            <person name="Paoli F."/>
            <person name="Bruttini M."/>
            <person name="Carapelli A."/>
            <person name="Frati F."/>
            <person name="Nardi F."/>
        </authorList>
    </citation>
    <scope>NUCLEOTIDE SEQUENCE [LARGE SCALE GENOMIC DNA]</scope>
    <source>
        <strain evidence="1">DMR45628</strain>
    </source>
</reference>
<accession>A0AAW1MLH1</accession>